<gene>
    <name evidence="2" type="ORF">ElP_11410</name>
</gene>
<dbReference type="EMBL" id="CP036426">
    <property type="protein sequence ID" value="QDV33298.1"/>
    <property type="molecule type" value="Genomic_DNA"/>
</dbReference>
<name>A0A518GXH9_9BACT</name>
<proteinExistence type="predicted"/>
<dbReference type="RefSeq" id="WP_145267691.1">
    <property type="nucleotide sequence ID" value="NZ_CP036426.1"/>
</dbReference>
<reference evidence="2 3" key="1">
    <citation type="submission" date="2019-02" db="EMBL/GenBank/DDBJ databases">
        <title>Deep-cultivation of Planctomycetes and their phenomic and genomic characterization uncovers novel biology.</title>
        <authorList>
            <person name="Wiegand S."/>
            <person name="Jogler M."/>
            <person name="Boedeker C."/>
            <person name="Pinto D."/>
            <person name="Vollmers J."/>
            <person name="Rivas-Marin E."/>
            <person name="Kohn T."/>
            <person name="Peeters S.H."/>
            <person name="Heuer A."/>
            <person name="Rast P."/>
            <person name="Oberbeckmann S."/>
            <person name="Bunk B."/>
            <person name="Jeske O."/>
            <person name="Meyerdierks A."/>
            <person name="Storesund J.E."/>
            <person name="Kallscheuer N."/>
            <person name="Luecker S."/>
            <person name="Lage O.M."/>
            <person name="Pohl T."/>
            <person name="Merkel B.J."/>
            <person name="Hornburger P."/>
            <person name="Mueller R.-W."/>
            <person name="Bruemmer F."/>
            <person name="Labrenz M."/>
            <person name="Spormann A.M."/>
            <person name="Op den Camp H."/>
            <person name="Overmann J."/>
            <person name="Amann R."/>
            <person name="Jetten M.S.M."/>
            <person name="Mascher T."/>
            <person name="Medema M.H."/>
            <person name="Devos D.P."/>
            <person name="Kaster A.-K."/>
            <person name="Ovreas L."/>
            <person name="Rohde M."/>
            <person name="Galperin M.Y."/>
            <person name="Jogler C."/>
        </authorList>
    </citation>
    <scope>NUCLEOTIDE SEQUENCE [LARGE SCALE GENOMIC DNA]</scope>
    <source>
        <strain evidence="2 3">ElP</strain>
    </source>
</reference>
<protein>
    <submittedName>
        <fullName evidence="2">Uncharacterized protein</fullName>
    </submittedName>
</protein>
<accession>A0A518GXH9</accession>
<evidence type="ECO:0000313" key="2">
    <source>
        <dbReference type="EMBL" id="QDV33298.1"/>
    </source>
</evidence>
<dbReference type="AlphaFoldDB" id="A0A518GXH9"/>
<dbReference type="OrthoDB" id="288175at2"/>
<dbReference type="KEGG" id="tpla:ElP_11410"/>
<evidence type="ECO:0000256" key="1">
    <source>
        <dbReference type="SAM" id="MobiDB-lite"/>
    </source>
</evidence>
<keyword evidence="3" id="KW-1185">Reference proteome</keyword>
<organism evidence="2 3">
    <name type="scientific">Tautonia plasticadhaerens</name>
    <dbReference type="NCBI Taxonomy" id="2527974"/>
    <lineage>
        <taxon>Bacteria</taxon>
        <taxon>Pseudomonadati</taxon>
        <taxon>Planctomycetota</taxon>
        <taxon>Planctomycetia</taxon>
        <taxon>Isosphaerales</taxon>
        <taxon>Isosphaeraceae</taxon>
        <taxon>Tautonia</taxon>
    </lineage>
</organism>
<sequence length="77" mass="8250">MSHGEDRVIVSSGATAGLSAAHHRDFPEIRAEGESPADAASQLVHHLTRALDTALTDWRRSAIEQAIADVKAYSQQA</sequence>
<dbReference type="Proteomes" id="UP000317835">
    <property type="component" value="Chromosome"/>
</dbReference>
<evidence type="ECO:0000313" key="3">
    <source>
        <dbReference type="Proteomes" id="UP000317835"/>
    </source>
</evidence>
<feature type="region of interest" description="Disordered" evidence="1">
    <location>
        <begin position="1"/>
        <end position="24"/>
    </location>
</feature>